<evidence type="ECO:0000256" key="2">
    <source>
        <dbReference type="ARBA" id="ARBA00007783"/>
    </source>
</evidence>
<evidence type="ECO:0000313" key="14">
    <source>
        <dbReference type="Proteomes" id="UP001449795"/>
    </source>
</evidence>
<accession>A0A7Y7M8F2</accession>
<dbReference type="EMBL" id="CP152276">
    <property type="protein sequence ID" value="XAE41616.1"/>
    <property type="molecule type" value="Genomic_DNA"/>
</dbReference>
<dbReference type="AlphaFoldDB" id="A0A7Y7M8F2"/>
<evidence type="ECO:0000313" key="12">
    <source>
        <dbReference type="EMBL" id="XAE41616.1"/>
    </source>
</evidence>
<keyword evidence="7" id="KW-0625">Polysaccharide transport</keyword>
<evidence type="ECO:0000256" key="1">
    <source>
        <dbReference type="ARBA" id="ARBA00004651"/>
    </source>
</evidence>
<feature type="transmembrane region" description="Helical" evidence="9">
    <location>
        <begin position="176"/>
        <end position="195"/>
    </location>
</feature>
<dbReference type="PANTHER" id="PTHR30413:SF10">
    <property type="entry name" value="CAPSULE POLYSACCHARIDE EXPORT INNER-MEMBRANE PROTEIN CTRC"/>
    <property type="match status" value="1"/>
</dbReference>
<organism evidence="11 13">
    <name type="scientific">Nguyenibacter vanlangensis</name>
    <dbReference type="NCBI Taxonomy" id="1216886"/>
    <lineage>
        <taxon>Bacteria</taxon>
        <taxon>Pseudomonadati</taxon>
        <taxon>Pseudomonadota</taxon>
        <taxon>Alphaproteobacteria</taxon>
        <taxon>Acetobacterales</taxon>
        <taxon>Acetobacteraceae</taxon>
        <taxon>Nguyenibacter</taxon>
    </lineage>
</organism>
<evidence type="ECO:0000256" key="4">
    <source>
        <dbReference type="ARBA" id="ARBA00022475"/>
    </source>
</evidence>
<feature type="transmembrane region" description="Helical" evidence="9">
    <location>
        <begin position="96"/>
        <end position="119"/>
    </location>
</feature>
<evidence type="ECO:0000256" key="7">
    <source>
        <dbReference type="ARBA" id="ARBA00023047"/>
    </source>
</evidence>
<sequence length="286" mass="31634">MSAMPDIPDRSECADPVLGPPRPVRRLVSALRDIAGGLAMWRLAVSLGWLDIRLRYRGSALGPFWLTLSTAIMIGAMGLIYGRLFHMDLARYLPYLALSMTLWQVGIGTILTEACTCFIDAERMIRAVRLPYFLQPMRVMVRNAVVFGHNIVVPLGVFVIFGVWHGATMLLALPGIALWLVNGLAAGLLLGCFCARFRDVPPIVTSGLQLAFYVTPVMWSASQLRGHGWWLPLNPFYPLLEVVRGPLLGQVPAAPIWAEAVSCSVLLWLGGLFVFSRSRTQLAFWV</sequence>
<feature type="transmembrane region" description="Helical" evidence="9">
    <location>
        <begin position="202"/>
        <end position="221"/>
    </location>
</feature>
<reference evidence="12 14" key="2">
    <citation type="submission" date="2024-04" db="EMBL/GenBank/DDBJ databases">
        <title>Complete genome sequence of Nguyenibacter vanlangesis HBCM-1154, a strain capable of nitrogen fixation, IAA production, and phosphorus solubilization isolated from sugarcane soil.</title>
        <authorList>
            <person name="MY HANH P."/>
        </authorList>
    </citation>
    <scope>NUCLEOTIDE SEQUENCE [LARGE SCALE GENOMIC DNA]</scope>
    <source>
        <strain evidence="12 14">HBCM 1154</strain>
    </source>
</reference>
<dbReference type="Proteomes" id="UP001449795">
    <property type="component" value="Chromosome"/>
</dbReference>
<comment type="similarity">
    <text evidence="2">Belongs to the ABC-2 integral membrane protein family.</text>
</comment>
<dbReference type="Proteomes" id="UP000534870">
    <property type="component" value="Unassembled WGS sequence"/>
</dbReference>
<dbReference type="EMBL" id="JABXXP010000676">
    <property type="protein sequence ID" value="NVN12984.1"/>
    <property type="molecule type" value="Genomic_DNA"/>
</dbReference>
<dbReference type="InterPro" id="IPR013525">
    <property type="entry name" value="ABC2_TM"/>
</dbReference>
<name>A0A7Y7M8F2_9PROT</name>
<dbReference type="GO" id="GO:0015920">
    <property type="term" value="P:lipopolysaccharide transport"/>
    <property type="evidence" value="ECO:0007669"/>
    <property type="project" value="TreeGrafter"/>
</dbReference>
<evidence type="ECO:0000256" key="5">
    <source>
        <dbReference type="ARBA" id="ARBA00022692"/>
    </source>
</evidence>
<dbReference type="PANTHER" id="PTHR30413">
    <property type="entry name" value="INNER MEMBRANE TRANSPORT PERMEASE"/>
    <property type="match status" value="1"/>
</dbReference>
<comment type="subcellular location">
    <subcellularLocation>
        <location evidence="1">Cell membrane</location>
        <topology evidence="1">Multi-pass membrane protein</topology>
    </subcellularLocation>
</comment>
<dbReference type="GO" id="GO:0015774">
    <property type="term" value="P:polysaccharide transport"/>
    <property type="evidence" value="ECO:0007669"/>
    <property type="project" value="UniProtKB-KW"/>
</dbReference>
<evidence type="ECO:0000259" key="10">
    <source>
        <dbReference type="Pfam" id="PF01061"/>
    </source>
</evidence>
<evidence type="ECO:0000256" key="8">
    <source>
        <dbReference type="ARBA" id="ARBA00023136"/>
    </source>
</evidence>
<dbReference type="GO" id="GO:0140359">
    <property type="term" value="F:ABC-type transporter activity"/>
    <property type="evidence" value="ECO:0007669"/>
    <property type="project" value="InterPro"/>
</dbReference>
<keyword evidence="6 9" id="KW-1133">Transmembrane helix</keyword>
<keyword evidence="5 9" id="KW-0812">Transmembrane</keyword>
<evidence type="ECO:0000256" key="3">
    <source>
        <dbReference type="ARBA" id="ARBA00022448"/>
    </source>
</evidence>
<evidence type="ECO:0000256" key="9">
    <source>
        <dbReference type="SAM" id="Phobius"/>
    </source>
</evidence>
<feature type="transmembrane region" description="Helical" evidence="9">
    <location>
        <begin position="64"/>
        <end position="84"/>
    </location>
</feature>
<feature type="transmembrane region" description="Helical" evidence="9">
    <location>
        <begin position="140"/>
        <end position="164"/>
    </location>
</feature>
<proteinExistence type="inferred from homology"/>
<evidence type="ECO:0000313" key="13">
    <source>
        <dbReference type="Proteomes" id="UP000534870"/>
    </source>
</evidence>
<dbReference type="Pfam" id="PF01061">
    <property type="entry name" value="ABC2_membrane"/>
    <property type="match status" value="1"/>
</dbReference>
<keyword evidence="3" id="KW-0813">Transport</keyword>
<keyword evidence="7" id="KW-0762">Sugar transport</keyword>
<keyword evidence="8 9" id="KW-0472">Membrane</keyword>
<dbReference type="GO" id="GO:0005886">
    <property type="term" value="C:plasma membrane"/>
    <property type="evidence" value="ECO:0007669"/>
    <property type="project" value="UniProtKB-SubCell"/>
</dbReference>
<keyword evidence="14" id="KW-1185">Reference proteome</keyword>
<protein>
    <submittedName>
        <fullName evidence="11">ABC transporter permease</fullName>
    </submittedName>
</protein>
<reference evidence="11 13" key="1">
    <citation type="submission" date="2020-06" db="EMBL/GenBank/DDBJ databases">
        <title>Description of novel acetic acid bacteria.</title>
        <authorList>
            <person name="Sombolestani A."/>
        </authorList>
    </citation>
    <scope>NUCLEOTIDE SEQUENCE [LARGE SCALE GENOMIC DNA]</scope>
    <source>
        <strain evidence="11 13">LMG 31431</strain>
    </source>
</reference>
<gene>
    <name evidence="12" type="ORF">AAC691_15165</name>
    <name evidence="11" type="ORF">HUK84_17925</name>
</gene>
<feature type="domain" description="ABC-2 type transporter transmembrane" evidence="10">
    <location>
        <begin position="47"/>
        <end position="245"/>
    </location>
</feature>
<evidence type="ECO:0000256" key="6">
    <source>
        <dbReference type="ARBA" id="ARBA00022989"/>
    </source>
</evidence>
<keyword evidence="4" id="KW-1003">Cell membrane</keyword>
<evidence type="ECO:0000313" key="11">
    <source>
        <dbReference type="EMBL" id="NVN12984.1"/>
    </source>
</evidence>
<dbReference type="RefSeq" id="WP_176641457.1">
    <property type="nucleotide sequence ID" value="NZ_CP152276.1"/>
</dbReference>
<feature type="transmembrane region" description="Helical" evidence="9">
    <location>
        <begin position="256"/>
        <end position="275"/>
    </location>
</feature>